<dbReference type="Proteomes" id="UP001386955">
    <property type="component" value="Unassembled WGS sequence"/>
</dbReference>
<dbReference type="GO" id="GO:0048544">
    <property type="term" value="P:recognition of pollen"/>
    <property type="evidence" value="ECO:0007669"/>
    <property type="project" value="InterPro"/>
</dbReference>
<evidence type="ECO:0000256" key="1">
    <source>
        <dbReference type="ARBA" id="ARBA00022729"/>
    </source>
</evidence>
<proteinExistence type="predicted"/>
<keyword evidence="3" id="KW-0245">EGF-like domain</keyword>
<evidence type="ECO:0000256" key="2">
    <source>
        <dbReference type="ARBA" id="ARBA00023157"/>
    </source>
</evidence>
<comment type="caution">
    <text evidence="5">The sequence shown here is derived from an EMBL/GenBank/DDBJ whole genome shotgun (WGS) entry which is preliminary data.</text>
</comment>
<keyword evidence="6" id="KW-1185">Reference proteome</keyword>
<sequence length="200" mass="23516">MKLGWNLKKNLNRVLRAWKDKNDPSSGDFTWGFVRSNNPEMVMWKGSTKLYRGGPWNGVQFSAAPSLKYNPMFDFKFVYNNDELYYTYSLKNKSLVSILVMNQSSYTRDRYSWDEEARSWRRSSYTPRDYCDSYNVCGPFGYCAMGESPVCQCLNGFRPKLSEEWIGMDWTKGCVRSHSWRCKEKSEDGFVKFSNMKPLK</sequence>
<protein>
    <recommendedName>
        <fullName evidence="4">EGF-like domain-containing protein</fullName>
    </recommendedName>
</protein>
<evidence type="ECO:0000256" key="3">
    <source>
        <dbReference type="PROSITE-ProRule" id="PRU00076"/>
    </source>
</evidence>
<dbReference type="InterPro" id="IPR000858">
    <property type="entry name" value="S_locus_glycoprot_dom"/>
</dbReference>
<dbReference type="PROSITE" id="PS50026">
    <property type="entry name" value="EGF_3"/>
    <property type="match status" value="1"/>
</dbReference>
<name>A0AAN9T1D2_PSOTE</name>
<feature type="domain" description="EGF-like" evidence="4">
    <location>
        <begin position="127"/>
        <end position="163"/>
    </location>
</feature>
<dbReference type="AlphaFoldDB" id="A0AAN9T1D2"/>
<dbReference type="PANTHER" id="PTHR32444">
    <property type="entry name" value="BULB-TYPE LECTIN DOMAIN-CONTAINING PROTEIN"/>
    <property type="match status" value="1"/>
</dbReference>
<dbReference type="Pfam" id="PF00954">
    <property type="entry name" value="S_locus_glycop"/>
    <property type="match status" value="1"/>
</dbReference>
<dbReference type="InterPro" id="IPR000742">
    <property type="entry name" value="EGF"/>
</dbReference>
<dbReference type="EMBL" id="JAYMYS010000002">
    <property type="protein sequence ID" value="KAK7405153.1"/>
    <property type="molecule type" value="Genomic_DNA"/>
</dbReference>
<keyword evidence="1" id="KW-0732">Signal</keyword>
<reference evidence="5 6" key="1">
    <citation type="submission" date="2024-01" db="EMBL/GenBank/DDBJ databases">
        <title>The genomes of 5 underutilized Papilionoideae crops provide insights into root nodulation and disease resistanc.</title>
        <authorList>
            <person name="Jiang F."/>
        </authorList>
    </citation>
    <scope>NUCLEOTIDE SEQUENCE [LARGE SCALE GENOMIC DNA]</scope>
    <source>
        <strain evidence="5">DUOXIRENSHENG_FW03</strain>
        <tissue evidence="5">Leaves</tissue>
    </source>
</reference>
<dbReference type="PANTHER" id="PTHR32444:SF234">
    <property type="entry name" value="RECEPTOR-LIKE SERINE_THREONINE-PROTEIN KINASE"/>
    <property type="match status" value="1"/>
</dbReference>
<evidence type="ECO:0000259" key="4">
    <source>
        <dbReference type="PROSITE" id="PS50026"/>
    </source>
</evidence>
<keyword evidence="2" id="KW-1015">Disulfide bond</keyword>
<accession>A0AAN9T1D2</accession>
<gene>
    <name evidence="5" type="ORF">VNO78_06351</name>
</gene>
<organism evidence="5 6">
    <name type="scientific">Psophocarpus tetragonolobus</name>
    <name type="common">Winged bean</name>
    <name type="synonym">Dolichos tetragonolobus</name>
    <dbReference type="NCBI Taxonomy" id="3891"/>
    <lineage>
        <taxon>Eukaryota</taxon>
        <taxon>Viridiplantae</taxon>
        <taxon>Streptophyta</taxon>
        <taxon>Embryophyta</taxon>
        <taxon>Tracheophyta</taxon>
        <taxon>Spermatophyta</taxon>
        <taxon>Magnoliopsida</taxon>
        <taxon>eudicotyledons</taxon>
        <taxon>Gunneridae</taxon>
        <taxon>Pentapetalae</taxon>
        <taxon>rosids</taxon>
        <taxon>fabids</taxon>
        <taxon>Fabales</taxon>
        <taxon>Fabaceae</taxon>
        <taxon>Papilionoideae</taxon>
        <taxon>50 kb inversion clade</taxon>
        <taxon>NPAAA clade</taxon>
        <taxon>indigoferoid/millettioid clade</taxon>
        <taxon>Phaseoleae</taxon>
        <taxon>Psophocarpus</taxon>
    </lineage>
</organism>
<evidence type="ECO:0000313" key="5">
    <source>
        <dbReference type="EMBL" id="KAK7405153.1"/>
    </source>
</evidence>
<evidence type="ECO:0000313" key="6">
    <source>
        <dbReference type="Proteomes" id="UP001386955"/>
    </source>
</evidence>
<comment type="caution">
    <text evidence="3">Lacks conserved residue(s) required for the propagation of feature annotation.</text>
</comment>